<comment type="caution">
    <text evidence="1">The sequence shown here is derived from an EMBL/GenBank/DDBJ whole genome shotgun (WGS) entry which is preliminary data.</text>
</comment>
<evidence type="ECO:0000313" key="1">
    <source>
        <dbReference type="EMBL" id="KAK3053530.1"/>
    </source>
</evidence>
<dbReference type="AlphaFoldDB" id="A0AAJ0G9L8"/>
<sequence>MAARHARGGTLVVTKASRFGAVSFEVNRFRLLSQTKAPSSYVQGVLAPDAICYHNGILMAAMHYSWLRGSYEGIEQMYIFHKLEIIRAVNTAISESAPLARVGIVEAVNALSFAEAGVGDNTASQVHLEGLHTMIEQADPGDRQRYQVYQQISQPLMFIIGAFMAAARRAGGEDEFVLTFHRASEAEDNETGTETGALPSSTPAYNQHFTPSLIPNAAAAWATAAYLYLNLLFFDGEWMPGGHGNPRLMGWLLAWVRVEPNDERSTATRSSSGELWLWRVVVGAYTLYGCWA</sequence>
<protein>
    <submittedName>
        <fullName evidence="1">Uncharacterized protein</fullName>
    </submittedName>
</protein>
<dbReference type="Proteomes" id="UP001271007">
    <property type="component" value="Unassembled WGS sequence"/>
</dbReference>
<name>A0AAJ0G9L8_9PEZI</name>
<keyword evidence="2" id="KW-1185">Reference proteome</keyword>
<accession>A0AAJ0G9L8</accession>
<proteinExistence type="predicted"/>
<dbReference type="EMBL" id="JAWDJX010000015">
    <property type="protein sequence ID" value="KAK3053530.1"/>
    <property type="molecule type" value="Genomic_DNA"/>
</dbReference>
<evidence type="ECO:0000313" key="2">
    <source>
        <dbReference type="Proteomes" id="UP001271007"/>
    </source>
</evidence>
<reference evidence="1" key="1">
    <citation type="submission" date="2023-04" db="EMBL/GenBank/DDBJ databases">
        <title>Black Yeasts Isolated from many extreme environments.</title>
        <authorList>
            <person name="Coleine C."/>
            <person name="Stajich J.E."/>
            <person name="Selbmann L."/>
        </authorList>
    </citation>
    <scope>NUCLEOTIDE SEQUENCE</scope>
    <source>
        <strain evidence="1">CCFEE 5312</strain>
    </source>
</reference>
<organism evidence="1 2">
    <name type="scientific">Extremus antarcticus</name>
    <dbReference type="NCBI Taxonomy" id="702011"/>
    <lineage>
        <taxon>Eukaryota</taxon>
        <taxon>Fungi</taxon>
        <taxon>Dikarya</taxon>
        <taxon>Ascomycota</taxon>
        <taxon>Pezizomycotina</taxon>
        <taxon>Dothideomycetes</taxon>
        <taxon>Dothideomycetidae</taxon>
        <taxon>Mycosphaerellales</taxon>
        <taxon>Extremaceae</taxon>
        <taxon>Extremus</taxon>
    </lineage>
</organism>
<gene>
    <name evidence="1" type="ORF">LTR09_005274</name>
</gene>